<reference evidence="1 2" key="1">
    <citation type="submission" date="2018-05" db="EMBL/GenBank/DDBJ databases">
        <title>Genome sequencing of Flavobacterium sp. HYN0056.</title>
        <authorList>
            <person name="Yi H."/>
            <person name="Baek C."/>
        </authorList>
    </citation>
    <scope>NUCLEOTIDE SEQUENCE [LARGE SCALE GENOMIC DNA]</scope>
    <source>
        <strain evidence="1 2">HYN0056</strain>
    </source>
</reference>
<name>A0A2S1YKH6_9FLAO</name>
<dbReference type="KEGG" id="fcr:HYN56_09995"/>
<dbReference type="EMBL" id="CP029255">
    <property type="protein sequence ID" value="AWK04542.1"/>
    <property type="molecule type" value="Genomic_DNA"/>
</dbReference>
<dbReference type="Proteomes" id="UP000245250">
    <property type="component" value="Chromosome"/>
</dbReference>
<keyword evidence="2" id="KW-1185">Reference proteome</keyword>
<evidence type="ECO:0000313" key="1">
    <source>
        <dbReference type="EMBL" id="AWK04542.1"/>
    </source>
</evidence>
<accession>A0A2S1YKH6</accession>
<gene>
    <name evidence="1" type="ORF">HYN56_09995</name>
</gene>
<proteinExistence type="predicted"/>
<dbReference type="PROSITE" id="PS51257">
    <property type="entry name" value="PROKAR_LIPOPROTEIN"/>
    <property type="match status" value="1"/>
</dbReference>
<dbReference type="OrthoDB" id="955522at2"/>
<dbReference type="AlphaFoldDB" id="A0A2S1YKH6"/>
<organism evidence="1 2">
    <name type="scientific">Flavobacterium crocinum</name>
    <dbReference type="NCBI Taxonomy" id="2183896"/>
    <lineage>
        <taxon>Bacteria</taxon>
        <taxon>Pseudomonadati</taxon>
        <taxon>Bacteroidota</taxon>
        <taxon>Flavobacteriia</taxon>
        <taxon>Flavobacteriales</taxon>
        <taxon>Flavobacteriaceae</taxon>
        <taxon>Flavobacterium</taxon>
    </lineage>
</organism>
<protein>
    <recommendedName>
        <fullName evidence="3">Lipocalin-like domain-containing protein</fullName>
    </recommendedName>
</protein>
<evidence type="ECO:0000313" key="2">
    <source>
        <dbReference type="Proteomes" id="UP000245250"/>
    </source>
</evidence>
<sequence>MKKNILFLMLIALLSSCSNDEKQNLESAVIGNWKLIEILADPGTGSGKFRAVESNKTIEFKSNGTIITNTSLCDPYSNEIKSTGSFSLDSKTITTNCQNPNIATIFFELKDDYLILNFISNEGYSQKFQRIN</sequence>
<dbReference type="RefSeq" id="WP_109192041.1">
    <property type="nucleotide sequence ID" value="NZ_CP029255.1"/>
</dbReference>
<evidence type="ECO:0008006" key="3">
    <source>
        <dbReference type="Google" id="ProtNLM"/>
    </source>
</evidence>